<name>A0ABV2YDK8_9ACTN</name>
<keyword evidence="2" id="KW-1133">Transmembrane helix</keyword>
<evidence type="ECO:0000256" key="2">
    <source>
        <dbReference type="SAM" id="Phobius"/>
    </source>
</evidence>
<dbReference type="Proteomes" id="UP001550850">
    <property type="component" value="Unassembled WGS sequence"/>
</dbReference>
<feature type="transmembrane region" description="Helical" evidence="2">
    <location>
        <begin position="432"/>
        <end position="453"/>
    </location>
</feature>
<feature type="compositionally biased region" description="Low complexity" evidence="1">
    <location>
        <begin position="328"/>
        <end position="355"/>
    </location>
</feature>
<evidence type="ECO:0000313" key="3">
    <source>
        <dbReference type="EMBL" id="MEU3553788.1"/>
    </source>
</evidence>
<dbReference type="EMBL" id="JBEZUR010000006">
    <property type="protein sequence ID" value="MEU3553788.1"/>
    <property type="molecule type" value="Genomic_DNA"/>
</dbReference>
<feature type="transmembrane region" description="Helical" evidence="2">
    <location>
        <begin position="408"/>
        <end position="426"/>
    </location>
</feature>
<evidence type="ECO:0000313" key="4">
    <source>
        <dbReference type="Proteomes" id="UP001550850"/>
    </source>
</evidence>
<feature type="region of interest" description="Disordered" evidence="1">
    <location>
        <begin position="68"/>
        <end position="104"/>
    </location>
</feature>
<feature type="compositionally biased region" description="Basic and acidic residues" evidence="1">
    <location>
        <begin position="82"/>
        <end position="94"/>
    </location>
</feature>
<keyword evidence="4" id="KW-1185">Reference proteome</keyword>
<feature type="region of interest" description="Disordered" evidence="1">
    <location>
        <begin position="313"/>
        <end position="360"/>
    </location>
</feature>
<evidence type="ECO:0000256" key="1">
    <source>
        <dbReference type="SAM" id="MobiDB-lite"/>
    </source>
</evidence>
<protein>
    <recommendedName>
        <fullName evidence="5">Integral membrane protein</fullName>
    </recommendedName>
</protein>
<feature type="transmembrane region" description="Helical" evidence="2">
    <location>
        <begin position="498"/>
        <end position="516"/>
    </location>
</feature>
<accession>A0ABV2YDK8</accession>
<feature type="region of interest" description="Disordered" evidence="1">
    <location>
        <begin position="1"/>
        <end position="29"/>
    </location>
</feature>
<comment type="caution">
    <text evidence="3">The sequence shown here is derived from an EMBL/GenBank/DDBJ whole genome shotgun (WGS) entry which is preliminary data.</text>
</comment>
<gene>
    <name evidence="3" type="ORF">AB0E65_06110</name>
</gene>
<organism evidence="3 4">
    <name type="scientific">Streptomyces fragilis</name>
    <dbReference type="NCBI Taxonomy" id="67301"/>
    <lineage>
        <taxon>Bacteria</taxon>
        <taxon>Bacillati</taxon>
        <taxon>Actinomycetota</taxon>
        <taxon>Actinomycetes</taxon>
        <taxon>Kitasatosporales</taxon>
        <taxon>Streptomycetaceae</taxon>
        <taxon>Streptomyces</taxon>
    </lineage>
</organism>
<dbReference type="RefSeq" id="WP_108955197.1">
    <property type="nucleotide sequence ID" value="NZ_BEVZ01000005.1"/>
</dbReference>
<proteinExistence type="predicted"/>
<keyword evidence="2" id="KW-0472">Membrane</keyword>
<keyword evidence="2" id="KW-0812">Transmembrane</keyword>
<feature type="transmembrane region" description="Helical" evidence="2">
    <location>
        <begin position="465"/>
        <end position="486"/>
    </location>
</feature>
<sequence>MSSSTTPQHVVPTPAAATSAPLAPAPAEVRAERRRLVGSVRAARRLLEGRDAFERADLRRLAREARERSRAAAAHGRVSQRAAERRARKEESLHRRLGRLAPRRERQERQALEVLRRESVRRSLAGTRLAAGEVNGIGAGLVRALAERGISTAADFTRVSWGRAPGGKGGEVLYIHRASGGRVHINGIGEHRGRPLMAWRQAAVARAEAQAPRELPADERHRIAEIVEAERVRLQRELAELPRAAEAERREAARVHSEHLGRLDAAHRAAADRAAERRAEFDALAERLLALQTELGAHIARFGDVGRRTRRAESRALRPLPTVPSVRSAQPAPSAPLSAATATGESGATGATGEAGEAGERLVGWPAVDLTKPAHRPSPSPMAAPEASAALPATAPDAVPVAGVRAGLGWLVPIVFFGLTSVLGAGEPQEGGAPLWFAVGTRLTALALTADLLRLWLPRRRWRTAAPMPAGTGALCTGVLLALAAAGMFLDPHTHDNGAPWAVSVVAALSLLAGVARRSGRKG</sequence>
<feature type="compositionally biased region" description="Low complexity" evidence="1">
    <location>
        <begin position="12"/>
        <end position="28"/>
    </location>
</feature>
<reference evidence="3 4" key="1">
    <citation type="submission" date="2024-06" db="EMBL/GenBank/DDBJ databases">
        <title>The Natural Products Discovery Center: Release of the First 8490 Sequenced Strains for Exploring Actinobacteria Biosynthetic Diversity.</title>
        <authorList>
            <person name="Kalkreuter E."/>
            <person name="Kautsar S.A."/>
            <person name="Yang D."/>
            <person name="Bader C.D."/>
            <person name="Teijaro C.N."/>
            <person name="Fluegel L."/>
            <person name="Davis C.M."/>
            <person name="Simpson J.R."/>
            <person name="Lauterbach L."/>
            <person name="Steele A.D."/>
            <person name="Gui C."/>
            <person name="Meng S."/>
            <person name="Li G."/>
            <person name="Viehrig K."/>
            <person name="Ye F."/>
            <person name="Su P."/>
            <person name="Kiefer A.F."/>
            <person name="Nichols A."/>
            <person name="Cepeda A.J."/>
            <person name="Yan W."/>
            <person name="Fan B."/>
            <person name="Jiang Y."/>
            <person name="Adhikari A."/>
            <person name="Zheng C.-J."/>
            <person name="Schuster L."/>
            <person name="Cowan T.M."/>
            <person name="Smanski M.J."/>
            <person name="Chevrette M.G."/>
            <person name="De Carvalho L.P.S."/>
            <person name="Shen B."/>
        </authorList>
    </citation>
    <scope>NUCLEOTIDE SEQUENCE [LARGE SCALE GENOMIC DNA]</scope>
    <source>
        <strain evidence="3 4">NPDC038104</strain>
    </source>
</reference>
<evidence type="ECO:0008006" key="5">
    <source>
        <dbReference type="Google" id="ProtNLM"/>
    </source>
</evidence>